<dbReference type="GO" id="GO:0003676">
    <property type="term" value="F:nucleic acid binding"/>
    <property type="evidence" value="ECO:0007669"/>
    <property type="project" value="InterPro"/>
</dbReference>
<dbReference type="InterPro" id="IPR002156">
    <property type="entry name" value="RNaseH_domain"/>
</dbReference>
<dbReference type="SUPFAM" id="SSF53098">
    <property type="entry name" value="Ribonuclease H-like"/>
    <property type="match status" value="1"/>
</dbReference>
<evidence type="ECO:0000313" key="2">
    <source>
        <dbReference type="EMBL" id="KYN07215.1"/>
    </source>
</evidence>
<evidence type="ECO:0000313" key="3">
    <source>
        <dbReference type="Proteomes" id="UP000078542"/>
    </source>
</evidence>
<dbReference type="Pfam" id="PF00075">
    <property type="entry name" value="RNase_H"/>
    <property type="match status" value="1"/>
</dbReference>
<protein>
    <recommendedName>
        <fullName evidence="1">RNase H type-1 domain-containing protein</fullName>
    </recommendedName>
</protein>
<keyword evidence="3" id="KW-1185">Reference proteome</keyword>
<gene>
    <name evidence="2" type="ORF">ALC62_01815</name>
</gene>
<dbReference type="InterPro" id="IPR036397">
    <property type="entry name" value="RNaseH_sf"/>
</dbReference>
<dbReference type="InterPro" id="IPR012337">
    <property type="entry name" value="RNaseH-like_sf"/>
</dbReference>
<dbReference type="Proteomes" id="UP000078542">
    <property type="component" value="Unassembled WGS sequence"/>
</dbReference>
<reference evidence="2 3" key="1">
    <citation type="submission" date="2016-03" db="EMBL/GenBank/DDBJ databases">
        <title>Cyphomyrmex costatus WGS genome.</title>
        <authorList>
            <person name="Nygaard S."/>
            <person name="Hu H."/>
            <person name="Boomsma J."/>
            <person name="Zhang G."/>
        </authorList>
    </citation>
    <scope>NUCLEOTIDE SEQUENCE [LARGE SCALE GENOMIC DNA]</scope>
    <source>
        <strain evidence="2">MS0001</strain>
        <tissue evidence="2">Whole body</tissue>
    </source>
</reference>
<organism evidence="2 3">
    <name type="scientific">Cyphomyrmex costatus</name>
    <dbReference type="NCBI Taxonomy" id="456900"/>
    <lineage>
        <taxon>Eukaryota</taxon>
        <taxon>Metazoa</taxon>
        <taxon>Ecdysozoa</taxon>
        <taxon>Arthropoda</taxon>
        <taxon>Hexapoda</taxon>
        <taxon>Insecta</taxon>
        <taxon>Pterygota</taxon>
        <taxon>Neoptera</taxon>
        <taxon>Endopterygota</taxon>
        <taxon>Hymenoptera</taxon>
        <taxon>Apocrita</taxon>
        <taxon>Aculeata</taxon>
        <taxon>Formicoidea</taxon>
        <taxon>Formicidae</taxon>
        <taxon>Myrmicinae</taxon>
        <taxon>Cyphomyrmex</taxon>
    </lineage>
</organism>
<dbReference type="CDD" id="cd09276">
    <property type="entry name" value="Rnase_HI_RT_non_LTR"/>
    <property type="match status" value="1"/>
</dbReference>
<proteinExistence type="predicted"/>
<dbReference type="STRING" id="456900.A0A151IP54"/>
<accession>A0A151IP54</accession>
<sequence length="266" mass="30225">MLEYAHRLPPETSIFTAEAWAILVALKIILDENLSKAAIFSDSMSVLEAITSPRLDNGNYLIYIIKDFISQASDKDHIVDLIWIPSHSGIEGNGNADELAKLDAKQGDPMELEVPYLDFLSEAKSSASTQYKPHLDEIFQHKGLHYDQYFRSNSHKPWFNKHNKHPLGREEIVLVNRLRSNYYNLNCSLYRKNIVASVACPCGDPHQDINHIVFHCPITSPKSTRLISFIQSIPNTQDNIFSLLSRPNPKLIRLLLAFLKSNNLSI</sequence>
<dbReference type="PROSITE" id="PS50879">
    <property type="entry name" value="RNASE_H_1"/>
    <property type="match status" value="1"/>
</dbReference>
<dbReference type="GO" id="GO:0004523">
    <property type="term" value="F:RNA-DNA hybrid ribonuclease activity"/>
    <property type="evidence" value="ECO:0007669"/>
    <property type="project" value="InterPro"/>
</dbReference>
<dbReference type="EMBL" id="KQ976894">
    <property type="protein sequence ID" value="KYN07215.1"/>
    <property type="molecule type" value="Genomic_DNA"/>
</dbReference>
<dbReference type="AlphaFoldDB" id="A0A151IP54"/>
<name>A0A151IP54_9HYME</name>
<evidence type="ECO:0000259" key="1">
    <source>
        <dbReference type="PROSITE" id="PS50879"/>
    </source>
</evidence>
<feature type="domain" description="RNase H type-1" evidence="1">
    <location>
        <begin position="1"/>
        <end position="105"/>
    </location>
</feature>
<dbReference type="Gene3D" id="3.30.420.10">
    <property type="entry name" value="Ribonuclease H-like superfamily/Ribonuclease H"/>
    <property type="match status" value="1"/>
</dbReference>